<dbReference type="EMBL" id="CAJPIZ010028672">
    <property type="protein sequence ID" value="CAG2119523.1"/>
    <property type="molecule type" value="Genomic_DNA"/>
</dbReference>
<evidence type="ECO:0000313" key="1">
    <source>
        <dbReference type="EMBL" id="CAD7643180.1"/>
    </source>
</evidence>
<dbReference type="GO" id="GO:0005230">
    <property type="term" value="F:extracellular ligand-gated monoatomic ion channel activity"/>
    <property type="evidence" value="ECO:0007669"/>
    <property type="project" value="InterPro"/>
</dbReference>
<dbReference type="InterPro" id="IPR036734">
    <property type="entry name" value="Neur_chan_lig-bd_sf"/>
</dbReference>
<reference evidence="1" key="1">
    <citation type="submission" date="2020-11" db="EMBL/GenBank/DDBJ databases">
        <authorList>
            <person name="Tran Van P."/>
        </authorList>
    </citation>
    <scope>NUCLEOTIDE SEQUENCE</scope>
</reference>
<sequence length="77" mass="9551">MYSQTLVVYVVLYADDINTIDDKDMDFRLDFYLRHEWNVSKHFCRPYLKKLNEGNIFLNTTENCYDKRKDRGKYWRK</sequence>
<organism evidence="1">
    <name type="scientific">Medioppia subpectinata</name>
    <dbReference type="NCBI Taxonomy" id="1979941"/>
    <lineage>
        <taxon>Eukaryota</taxon>
        <taxon>Metazoa</taxon>
        <taxon>Ecdysozoa</taxon>
        <taxon>Arthropoda</taxon>
        <taxon>Chelicerata</taxon>
        <taxon>Arachnida</taxon>
        <taxon>Acari</taxon>
        <taxon>Acariformes</taxon>
        <taxon>Sarcoptiformes</taxon>
        <taxon>Oribatida</taxon>
        <taxon>Brachypylina</taxon>
        <taxon>Oppioidea</taxon>
        <taxon>Oppiidae</taxon>
        <taxon>Medioppia</taxon>
    </lineage>
</organism>
<gene>
    <name evidence="1" type="ORF">OSB1V03_LOCUS19471</name>
</gene>
<dbReference type="Gene3D" id="2.70.170.10">
    <property type="entry name" value="Neurotransmitter-gated ion-channel ligand-binding domain"/>
    <property type="match status" value="1"/>
</dbReference>
<evidence type="ECO:0000313" key="2">
    <source>
        <dbReference type="Proteomes" id="UP000759131"/>
    </source>
</evidence>
<name>A0A7R9QGC0_9ACAR</name>
<proteinExistence type="predicted"/>
<dbReference type="AlphaFoldDB" id="A0A7R9QGC0"/>
<accession>A0A7R9QGC0</accession>
<dbReference type="EMBL" id="OC883247">
    <property type="protein sequence ID" value="CAD7643180.1"/>
    <property type="molecule type" value="Genomic_DNA"/>
</dbReference>
<keyword evidence="2" id="KW-1185">Reference proteome</keyword>
<dbReference type="GO" id="GO:0016020">
    <property type="term" value="C:membrane"/>
    <property type="evidence" value="ECO:0007669"/>
    <property type="project" value="InterPro"/>
</dbReference>
<protein>
    <submittedName>
        <fullName evidence="1">Uncharacterized protein</fullName>
    </submittedName>
</protein>
<dbReference type="Proteomes" id="UP000759131">
    <property type="component" value="Unassembled WGS sequence"/>
</dbReference>